<dbReference type="InterPro" id="IPR017900">
    <property type="entry name" value="4Fe4S_Fe_S_CS"/>
</dbReference>
<comment type="similarity">
    <text evidence="8">Belongs to the 4Fe4S bacterial-type ferredoxin family. RnfC subfamily.</text>
</comment>
<dbReference type="PROSITE" id="PS51379">
    <property type="entry name" value="4FE4S_FER_2"/>
    <property type="match status" value="2"/>
</dbReference>
<dbReference type="Gene3D" id="3.10.20.600">
    <property type="match status" value="1"/>
</dbReference>
<evidence type="ECO:0000256" key="6">
    <source>
        <dbReference type="ARBA" id="ARBA00023004"/>
    </source>
</evidence>
<keyword evidence="5 8" id="KW-0249">Electron transport</keyword>
<protein>
    <recommendedName>
        <fullName evidence="8">Ion-translocating oxidoreductase complex subunit C</fullName>
        <ecNumber evidence="8">7.-.-.-</ecNumber>
    </recommendedName>
    <alternativeName>
        <fullName evidence="8">Rnf electron transport complex subunit C</fullName>
    </alternativeName>
</protein>
<keyword evidence="8" id="KW-1278">Translocase</keyword>
<comment type="subcellular location">
    <subcellularLocation>
        <location evidence="8">Cell inner membrane</location>
        <topology evidence="8">Peripheral membrane protein</topology>
    </subcellularLocation>
</comment>
<dbReference type="Gene3D" id="3.30.70.20">
    <property type="match status" value="1"/>
</dbReference>
<dbReference type="PANTHER" id="PTHR43034:SF2">
    <property type="entry name" value="ION-TRANSLOCATING OXIDOREDUCTASE COMPLEX SUBUNIT C"/>
    <property type="match status" value="1"/>
</dbReference>
<accession>A0A094JDE8</accession>
<evidence type="ECO:0000256" key="5">
    <source>
        <dbReference type="ARBA" id="ARBA00022982"/>
    </source>
</evidence>
<name>A0A094JDE8_9GAMM</name>
<evidence type="ECO:0000256" key="4">
    <source>
        <dbReference type="ARBA" id="ARBA00022737"/>
    </source>
</evidence>
<dbReference type="Pfam" id="PF01512">
    <property type="entry name" value="Complex1_51K"/>
    <property type="match status" value="1"/>
</dbReference>
<keyword evidence="8" id="KW-0472">Membrane</keyword>
<dbReference type="RefSeq" id="WP_037441883.1">
    <property type="nucleotide sequence ID" value="NZ_JPEO01000004.1"/>
</dbReference>
<keyword evidence="3 8" id="KW-0479">Metal-binding</keyword>
<feature type="binding site" evidence="8">
    <location>
        <position position="371"/>
    </location>
    <ligand>
        <name>[4Fe-4S] cluster</name>
        <dbReference type="ChEBI" id="CHEBI:49883"/>
        <label>1</label>
    </ligand>
</feature>
<dbReference type="Pfam" id="PF10531">
    <property type="entry name" value="SLBB"/>
    <property type="match status" value="1"/>
</dbReference>
<dbReference type="EC" id="7.-.-.-" evidence="8"/>
<comment type="subunit">
    <text evidence="8">The complex is composed of six subunits: RnfA, RnfB, RnfC, RnfD, RnfE and RnfG.</text>
</comment>
<dbReference type="Pfam" id="PF12838">
    <property type="entry name" value="Fer4_7"/>
    <property type="match status" value="1"/>
</dbReference>
<dbReference type="InterPro" id="IPR017896">
    <property type="entry name" value="4Fe4S_Fe-S-bd"/>
</dbReference>
<evidence type="ECO:0000256" key="3">
    <source>
        <dbReference type="ARBA" id="ARBA00022723"/>
    </source>
</evidence>
<feature type="binding site" evidence="8">
    <location>
        <position position="416"/>
    </location>
    <ligand>
        <name>[4Fe-4S] cluster</name>
        <dbReference type="ChEBI" id="CHEBI:49883"/>
        <label>2</label>
    </ligand>
</feature>
<dbReference type="eggNOG" id="COG4656">
    <property type="taxonomic scope" value="Bacteria"/>
</dbReference>
<dbReference type="InterPro" id="IPR037225">
    <property type="entry name" value="Nuo51_FMN-bd_sf"/>
</dbReference>
<reference evidence="10 11" key="1">
    <citation type="submission" date="2014-06" db="EMBL/GenBank/DDBJ databases">
        <title>Shewanella sp. YQH10.</title>
        <authorList>
            <person name="Liu Y."/>
            <person name="Zeng R."/>
        </authorList>
    </citation>
    <scope>NUCLEOTIDE SEQUENCE [LARGE SCALE GENOMIC DNA]</scope>
    <source>
        <strain evidence="10 11">YQH10</strain>
    </source>
</reference>
<dbReference type="Pfam" id="PF13375">
    <property type="entry name" value="RnfC_N"/>
    <property type="match status" value="1"/>
</dbReference>
<dbReference type="SUPFAM" id="SSF46548">
    <property type="entry name" value="alpha-helical ferredoxin"/>
    <property type="match status" value="1"/>
</dbReference>
<dbReference type="HAMAP" id="MF_00461">
    <property type="entry name" value="RsxC_RnfC"/>
    <property type="match status" value="1"/>
</dbReference>
<feature type="binding site" evidence="8">
    <location>
        <position position="381"/>
    </location>
    <ligand>
        <name>[4Fe-4S] cluster</name>
        <dbReference type="ChEBI" id="CHEBI:49883"/>
        <label>2</label>
    </ligand>
</feature>
<dbReference type="InterPro" id="IPR010208">
    <property type="entry name" value="Ion_transpt_RnfC/RsxC"/>
</dbReference>
<dbReference type="Gene3D" id="3.40.50.11540">
    <property type="entry name" value="NADH-ubiquinone oxidoreductase 51kDa subunit"/>
    <property type="match status" value="1"/>
</dbReference>
<dbReference type="GO" id="GO:0009055">
    <property type="term" value="F:electron transfer activity"/>
    <property type="evidence" value="ECO:0007669"/>
    <property type="project" value="InterPro"/>
</dbReference>
<dbReference type="NCBIfam" id="NF003454">
    <property type="entry name" value="PRK05035.1"/>
    <property type="match status" value="1"/>
</dbReference>
<dbReference type="PANTHER" id="PTHR43034">
    <property type="entry name" value="ION-TRANSLOCATING OXIDOREDUCTASE COMPLEX SUBUNIT C"/>
    <property type="match status" value="1"/>
</dbReference>
<comment type="cofactor">
    <cofactor evidence="8">
        <name>[4Fe-4S] cluster</name>
        <dbReference type="ChEBI" id="CHEBI:49883"/>
    </cofactor>
    <text evidence="8">Binds 2 [4Fe-4S] clusters per subunit.</text>
</comment>
<proteinExistence type="inferred from homology"/>
<keyword evidence="6 8" id="KW-0408">Iron</keyword>
<dbReference type="InterPro" id="IPR019554">
    <property type="entry name" value="Soluble_ligand-bd"/>
</dbReference>
<dbReference type="GO" id="GO:0051539">
    <property type="term" value="F:4 iron, 4 sulfur cluster binding"/>
    <property type="evidence" value="ECO:0007669"/>
    <property type="project" value="UniProtKB-KW"/>
</dbReference>
<dbReference type="PROSITE" id="PS00198">
    <property type="entry name" value="4FE4S_FER_1"/>
    <property type="match status" value="2"/>
</dbReference>
<keyword evidence="7 8" id="KW-0411">Iron-sulfur</keyword>
<dbReference type="STRING" id="1515746.HR45_08715"/>
<dbReference type="GO" id="GO:0005886">
    <property type="term" value="C:plasma membrane"/>
    <property type="evidence" value="ECO:0007669"/>
    <property type="project" value="UniProtKB-SubCell"/>
</dbReference>
<keyword evidence="8" id="KW-1003">Cell membrane</keyword>
<dbReference type="GO" id="GO:0022900">
    <property type="term" value="P:electron transport chain"/>
    <property type="evidence" value="ECO:0007669"/>
    <property type="project" value="UniProtKB-UniRule"/>
</dbReference>
<feature type="binding site" evidence="8">
    <location>
        <position position="410"/>
    </location>
    <ligand>
        <name>[4Fe-4S] cluster</name>
        <dbReference type="ChEBI" id="CHEBI:49883"/>
        <label>2</label>
    </ligand>
</feature>
<feature type="binding site" evidence="8">
    <location>
        <position position="377"/>
    </location>
    <ligand>
        <name>[4Fe-4S] cluster</name>
        <dbReference type="ChEBI" id="CHEBI:49883"/>
        <label>1</label>
    </ligand>
</feature>
<evidence type="ECO:0000256" key="8">
    <source>
        <dbReference type="HAMAP-Rule" id="MF_00461"/>
    </source>
</evidence>
<keyword evidence="2 8" id="KW-0004">4Fe-4S</keyword>
<organism evidence="10 11">
    <name type="scientific">Shewanella mangrovi</name>
    <dbReference type="NCBI Taxonomy" id="1515746"/>
    <lineage>
        <taxon>Bacteria</taxon>
        <taxon>Pseudomonadati</taxon>
        <taxon>Pseudomonadota</taxon>
        <taxon>Gammaproteobacteria</taxon>
        <taxon>Alteromonadales</taxon>
        <taxon>Shewanellaceae</taxon>
        <taxon>Shewanella</taxon>
    </lineage>
</organism>
<keyword evidence="11" id="KW-1185">Reference proteome</keyword>
<keyword evidence="1 8" id="KW-0813">Transport</keyword>
<feature type="binding site" evidence="8">
    <location>
        <position position="413"/>
    </location>
    <ligand>
        <name>[4Fe-4S] cluster</name>
        <dbReference type="ChEBI" id="CHEBI:49883"/>
        <label>2</label>
    </ligand>
</feature>
<feature type="binding site" evidence="8">
    <location>
        <position position="420"/>
    </location>
    <ligand>
        <name>[4Fe-4S] cluster</name>
        <dbReference type="ChEBI" id="CHEBI:49883"/>
        <label>1</label>
    </ligand>
</feature>
<dbReference type="InterPro" id="IPR011538">
    <property type="entry name" value="Nuo51_FMN-bd"/>
</dbReference>
<evidence type="ECO:0000256" key="7">
    <source>
        <dbReference type="ARBA" id="ARBA00023014"/>
    </source>
</evidence>
<comment type="caution">
    <text evidence="10">The sequence shown here is derived from an EMBL/GenBank/DDBJ whole genome shotgun (WGS) entry which is preliminary data.</text>
</comment>
<dbReference type="AlphaFoldDB" id="A0A094JDE8"/>
<keyword evidence="8" id="KW-0997">Cell inner membrane</keyword>
<dbReference type="GO" id="GO:0046872">
    <property type="term" value="F:metal ion binding"/>
    <property type="evidence" value="ECO:0007669"/>
    <property type="project" value="UniProtKB-KW"/>
</dbReference>
<sequence length="494" mass="52986">MLNLLSRPFRGGIHPESYKTLTNGSGIDRFFWPRNVFLSLQLRNGATLTPLVKAGDSVTRGQLIASGRNDMVAPLHAPVNGIVTGITPHFSSHPSKVKCDTIIIRANSDRRWGETHPQQNYLALSSEQIIERVREAGIVGLGGAGFPTVVKLQFARKGGAHTLVINGGECEPYLTCDDVAMQEYAPEIIAGVKLLMIASGTKKAIIGVEDNKPNALAQLTSAASEDDAIEVRAAPSIYPMGSERHLIKFLTGAEVPTGGHAGMVGVLVHNIATARAVYQATRFRRPLVSRVITVSGKGIGAPRNVEVPVGTPVNEVIEYCGGVKESTSRLLFGGPMMGQVISSPYIPIDKTVGGILALTDDEVKTREQTECIRCGQCVRACPMGLMPFQMAAYARLSDFSKTEELGVNHCLSCGACSYVCPASLPLVQYFQFAKGSINANRLKAQRSATARALNEERVQRLEREAAAKAAAKAAKAAARKARPARGKVKETEND</sequence>
<evidence type="ECO:0000313" key="11">
    <source>
        <dbReference type="Proteomes" id="UP000029264"/>
    </source>
</evidence>
<dbReference type="InterPro" id="IPR026902">
    <property type="entry name" value="RnfC_N"/>
</dbReference>
<feature type="domain" description="4Fe-4S ferredoxin-type" evidence="9">
    <location>
        <begin position="401"/>
        <end position="429"/>
    </location>
</feature>
<keyword evidence="4 8" id="KW-0677">Repeat</keyword>
<evidence type="ECO:0000256" key="1">
    <source>
        <dbReference type="ARBA" id="ARBA00022448"/>
    </source>
</evidence>
<dbReference type="Proteomes" id="UP000029264">
    <property type="component" value="Unassembled WGS sequence"/>
</dbReference>
<comment type="function">
    <text evidence="8">Part of a membrane-bound complex that couples electron transfer with translocation of ions across the membrane.</text>
</comment>
<evidence type="ECO:0000256" key="2">
    <source>
        <dbReference type="ARBA" id="ARBA00022485"/>
    </source>
</evidence>
<feature type="domain" description="4Fe-4S ferredoxin-type" evidence="9">
    <location>
        <begin position="362"/>
        <end position="391"/>
    </location>
</feature>
<gene>
    <name evidence="8" type="primary">rnfC</name>
    <name evidence="10" type="ORF">HR45_08715</name>
</gene>
<evidence type="ECO:0000313" key="10">
    <source>
        <dbReference type="EMBL" id="KFZ37910.1"/>
    </source>
</evidence>
<dbReference type="EMBL" id="JPEO01000004">
    <property type="protein sequence ID" value="KFZ37910.1"/>
    <property type="molecule type" value="Genomic_DNA"/>
</dbReference>
<dbReference type="SUPFAM" id="SSF142019">
    <property type="entry name" value="Nqo1 FMN-binding domain-like"/>
    <property type="match status" value="1"/>
</dbReference>
<evidence type="ECO:0000259" key="9">
    <source>
        <dbReference type="PROSITE" id="PS51379"/>
    </source>
</evidence>
<feature type="binding site" evidence="8">
    <location>
        <position position="374"/>
    </location>
    <ligand>
        <name>[4Fe-4S] cluster</name>
        <dbReference type="ChEBI" id="CHEBI:49883"/>
        <label>1</label>
    </ligand>
</feature>
<dbReference type="NCBIfam" id="TIGR01945">
    <property type="entry name" value="rnfC"/>
    <property type="match status" value="1"/>
</dbReference>